<dbReference type="Pfam" id="PF17681">
    <property type="entry name" value="GCP_N_terminal"/>
    <property type="match status" value="1"/>
</dbReference>
<keyword evidence="10" id="KW-1185">Reference proteome</keyword>
<dbReference type="InterPro" id="IPR041470">
    <property type="entry name" value="GCP_N"/>
</dbReference>
<evidence type="ECO:0000256" key="2">
    <source>
        <dbReference type="ARBA" id="ARBA00010337"/>
    </source>
</evidence>
<dbReference type="GO" id="GO:0005874">
    <property type="term" value="C:microtubule"/>
    <property type="evidence" value="ECO:0007669"/>
    <property type="project" value="UniProtKB-KW"/>
</dbReference>
<evidence type="ECO:0000259" key="7">
    <source>
        <dbReference type="Pfam" id="PF04130"/>
    </source>
</evidence>
<dbReference type="Gene3D" id="1.20.120.1900">
    <property type="entry name" value="Gamma-tubulin complex, C-terminal domain"/>
    <property type="match status" value="1"/>
</dbReference>
<evidence type="ECO:0000313" key="10">
    <source>
        <dbReference type="Proteomes" id="UP001431209"/>
    </source>
</evidence>
<evidence type="ECO:0000259" key="8">
    <source>
        <dbReference type="Pfam" id="PF17681"/>
    </source>
</evidence>
<dbReference type="GO" id="GO:0051321">
    <property type="term" value="P:meiotic cell cycle"/>
    <property type="evidence" value="ECO:0007669"/>
    <property type="project" value="TreeGrafter"/>
</dbReference>
<dbReference type="EMBL" id="JAOPGA020001284">
    <property type="protein sequence ID" value="KAL0486928.1"/>
    <property type="molecule type" value="Genomic_DNA"/>
</dbReference>
<dbReference type="GO" id="GO:0000922">
    <property type="term" value="C:spindle pole"/>
    <property type="evidence" value="ECO:0007669"/>
    <property type="project" value="InterPro"/>
</dbReference>
<dbReference type="GO" id="GO:0000278">
    <property type="term" value="P:mitotic cell cycle"/>
    <property type="evidence" value="ECO:0007669"/>
    <property type="project" value="TreeGrafter"/>
</dbReference>
<reference evidence="9 10" key="1">
    <citation type="submission" date="2024-03" db="EMBL/GenBank/DDBJ databases">
        <title>The Acrasis kona genome and developmental transcriptomes reveal deep origins of eukaryotic multicellular pathways.</title>
        <authorList>
            <person name="Sheikh S."/>
            <person name="Fu C.-J."/>
            <person name="Brown M.W."/>
            <person name="Baldauf S.L."/>
        </authorList>
    </citation>
    <scope>NUCLEOTIDE SEQUENCE [LARGE SCALE GENOMIC DNA]</scope>
    <source>
        <strain evidence="9 10">ATCC MYA-3509</strain>
    </source>
</reference>
<feature type="domain" description="Gamma tubulin complex component C-terminal" evidence="7">
    <location>
        <begin position="337"/>
        <end position="691"/>
    </location>
</feature>
<dbReference type="GO" id="GO:0043015">
    <property type="term" value="F:gamma-tubulin binding"/>
    <property type="evidence" value="ECO:0007669"/>
    <property type="project" value="InterPro"/>
</dbReference>
<dbReference type="Pfam" id="PF04130">
    <property type="entry name" value="GCP_C_terminal"/>
    <property type="match status" value="1"/>
</dbReference>
<dbReference type="GO" id="GO:0051225">
    <property type="term" value="P:spindle assembly"/>
    <property type="evidence" value="ECO:0007669"/>
    <property type="project" value="TreeGrafter"/>
</dbReference>
<comment type="similarity">
    <text evidence="2">Belongs to the TUBGCP family.</text>
</comment>
<dbReference type="AlphaFoldDB" id="A0AAW2ZC44"/>
<evidence type="ECO:0000256" key="3">
    <source>
        <dbReference type="ARBA" id="ARBA00022490"/>
    </source>
</evidence>
<dbReference type="InterPro" id="IPR042241">
    <property type="entry name" value="GCP_C_sf"/>
</dbReference>
<comment type="caution">
    <text evidence="9">The sequence shown here is derived from an EMBL/GenBank/DDBJ whole genome shotgun (WGS) entry which is preliminary data.</text>
</comment>
<dbReference type="PANTHER" id="PTHR19302:SF14">
    <property type="entry name" value="GAMMA-TUBULIN COMPLEX COMPONENT 3"/>
    <property type="match status" value="1"/>
</dbReference>
<dbReference type="PANTHER" id="PTHR19302">
    <property type="entry name" value="GAMMA TUBULIN COMPLEX PROTEIN"/>
    <property type="match status" value="1"/>
</dbReference>
<keyword evidence="3" id="KW-0963">Cytoplasm</keyword>
<protein>
    <submittedName>
        <fullName evidence="9">Tubgcp3</fullName>
    </submittedName>
</protein>
<dbReference type="GO" id="GO:0000930">
    <property type="term" value="C:gamma-tubulin complex"/>
    <property type="evidence" value="ECO:0007669"/>
    <property type="project" value="TreeGrafter"/>
</dbReference>
<dbReference type="GO" id="GO:0051011">
    <property type="term" value="F:microtubule minus-end binding"/>
    <property type="evidence" value="ECO:0007669"/>
    <property type="project" value="TreeGrafter"/>
</dbReference>
<dbReference type="GO" id="GO:0007020">
    <property type="term" value="P:microtubule nucleation"/>
    <property type="evidence" value="ECO:0007669"/>
    <property type="project" value="InterPro"/>
</dbReference>
<evidence type="ECO:0000256" key="5">
    <source>
        <dbReference type="ARBA" id="ARBA00023212"/>
    </source>
</evidence>
<organism evidence="9 10">
    <name type="scientific">Acrasis kona</name>
    <dbReference type="NCBI Taxonomy" id="1008807"/>
    <lineage>
        <taxon>Eukaryota</taxon>
        <taxon>Discoba</taxon>
        <taxon>Heterolobosea</taxon>
        <taxon>Tetramitia</taxon>
        <taxon>Eutetramitia</taxon>
        <taxon>Acrasidae</taxon>
        <taxon>Acrasis</taxon>
    </lineage>
</organism>
<gene>
    <name evidence="9" type="ORF">AKO1_001283</name>
</gene>
<sequence>MQQTQVSVGKPVKDDMMPVPLSNGSADAPPAMSNDYDAYKEYENTSFEVSEDEVLRDVIYALQGIDGKHVKYDSVEDCFQIDPLVGMPRSTRDQISKLCELGWMYMRISRFVQEVSGYGQGLVIQAFASAIEHELSHYYKLIAVLEQQLACNSITLKRLTVWSAEPTDRLRLMLILVDMAGNRRGSSLTSELYALSSHGDPFTRNFVRNVLSRTCVPIFSFIRSWVFEGILEDPFEEFWVASDENVKIDELWKSKYSLRSSMIPSFINVEFAEQILSIGRTINFITKCCEDNEWQVDQAYQITLTFDDLQKLESVINIAAKATNKRVMDLLFNKYKLQAHFSALKQYMLLGQGDFIQHLLEMISPDLNKPGTSIVRHTLLGILESAIRSSNAQYDDPDITGRLDIRMISDNQITSSNKNISQMHQTQDGMGWDMFTLTYIVNPPLDTIFTKDVLRVYIRIFKHLWRIKRVDAMLDATWMKHQELAKVAFGHRKSNVSRKFQPILHLCNLLRHEMVHFCNNLQYYFMFEVIENQWQTLVDKIKKIKELGNGDLKSLIEAHEKYVKDIIRQALLSRGQSNLKSQLDKTINIIMQFVNMQDMIYADAITLLKVDRMDDSEEDEDLNVVNGNVSSMLNGGGNGMSDYGVVDKFGNKLLEVQRLFRENERLFVQMLKSPSVQHDNMLQYLTFRLEFMTGGDEQQSLLT</sequence>
<name>A0AAW2ZC44_9EUKA</name>
<evidence type="ECO:0000256" key="4">
    <source>
        <dbReference type="ARBA" id="ARBA00022701"/>
    </source>
</evidence>
<keyword evidence="4" id="KW-0493">Microtubule</keyword>
<proteinExistence type="inferred from homology"/>
<feature type="domain" description="Gamma tubulin complex component protein N-terminal" evidence="8">
    <location>
        <begin position="55"/>
        <end position="334"/>
    </location>
</feature>
<feature type="region of interest" description="Disordered" evidence="6">
    <location>
        <begin position="1"/>
        <end position="30"/>
    </location>
</feature>
<accession>A0AAW2ZC44</accession>
<evidence type="ECO:0000256" key="6">
    <source>
        <dbReference type="SAM" id="MobiDB-lite"/>
    </source>
</evidence>
<dbReference type="GO" id="GO:0031122">
    <property type="term" value="P:cytoplasmic microtubule organization"/>
    <property type="evidence" value="ECO:0007669"/>
    <property type="project" value="TreeGrafter"/>
</dbReference>
<comment type="subcellular location">
    <subcellularLocation>
        <location evidence="1">Cytoplasm</location>
        <location evidence="1">Cytoskeleton</location>
    </subcellularLocation>
</comment>
<evidence type="ECO:0000313" key="9">
    <source>
        <dbReference type="EMBL" id="KAL0486928.1"/>
    </source>
</evidence>
<dbReference type="InterPro" id="IPR007259">
    <property type="entry name" value="GCP"/>
</dbReference>
<dbReference type="Proteomes" id="UP001431209">
    <property type="component" value="Unassembled WGS sequence"/>
</dbReference>
<dbReference type="InterPro" id="IPR040457">
    <property type="entry name" value="GCP_C"/>
</dbReference>
<keyword evidence="5" id="KW-0206">Cytoskeleton</keyword>
<evidence type="ECO:0000256" key="1">
    <source>
        <dbReference type="ARBA" id="ARBA00004245"/>
    </source>
</evidence>